<dbReference type="AlphaFoldDB" id="A0A6I6MPR1"/>
<proteinExistence type="predicted"/>
<evidence type="ECO:0000313" key="1">
    <source>
        <dbReference type="EMBL" id="QGZ94767.1"/>
    </source>
</evidence>
<reference evidence="2" key="1">
    <citation type="submission" date="2019-12" db="EMBL/GenBank/DDBJ databases">
        <title>Complete genome of Terracaulis silvestris 0127_4.</title>
        <authorList>
            <person name="Vieira S."/>
            <person name="Riedel T."/>
            <person name="Sproer C."/>
            <person name="Pascual J."/>
            <person name="Boedeker C."/>
            <person name="Overmann J."/>
        </authorList>
    </citation>
    <scope>NUCLEOTIDE SEQUENCE [LARGE SCALE GENOMIC DNA]</scope>
    <source>
        <strain evidence="2">0127_4</strain>
    </source>
</reference>
<dbReference type="Proteomes" id="UP000431269">
    <property type="component" value="Chromosome"/>
</dbReference>
<dbReference type="KEGG" id="tsv:DSM104635_01597"/>
<protein>
    <submittedName>
        <fullName evidence="1">Uncharacterized protein</fullName>
    </submittedName>
</protein>
<keyword evidence="2" id="KW-1185">Reference proteome</keyword>
<accession>A0A6I6MPR1</accession>
<dbReference type="EMBL" id="CP047045">
    <property type="protein sequence ID" value="QGZ94767.1"/>
    <property type="molecule type" value="Genomic_DNA"/>
</dbReference>
<sequence>MLMYIWMCVMVQAFVPGGDRIASLQAGSFEAHLRAEIDGPAVIGAAGHVARYTPLAARAR</sequence>
<name>A0A6I6MPR1_9CAUL</name>
<gene>
    <name evidence="1" type="ORF">DSM104635_01597</name>
</gene>
<dbReference type="RefSeq" id="WP_158765680.1">
    <property type="nucleotide sequence ID" value="NZ_CP047045.1"/>
</dbReference>
<organism evidence="1 2">
    <name type="scientific">Terricaulis silvestris</name>
    <dbReference type="NCBI Taxonomy" id="2686094"/>
    <lineage>
        <taxon>Bacteria</taxon>
        <taxon>Pseudomonadati</taxon>
        <taxon>Pseudomonadota</taxon>
        <taxon>Alphaproteobacteria</taxon>
        <taxon>Caulobacterales</taxon>
        <taxon>Caulobacteraceae</taxon>
        <taxon>Terricaulis</taxon>
    </lineage>
</organism>
<evidence type="ECO:0000313" key="2">
    <source>
        <dbReference type="Proteomes" id="UP000431269"/>
    </source>
</evidence>